<dbReference type="Pfam" id="PF00412">
    <property type="entry name" value="LIM"/>
    <property type="match status" value="4"/>
</dbReference>
<organism evidence="7 8">
    <name type="scientific">Oopsacas minuta</name>
    <dbReference type="NCBI Taxonomy" id="111878"/>
    <lineage>
        <taxon>Eukaryota</taxon>
        <taxon>Metazoa</taxon>
        <taxon>Porifera</taxon>
        <taxon>Hexactinellida</taxon>
        <taxon>Hexasterophora</taxon>
        <taxon>Lyssacinosida</taxon>
        <taxon>Leucopsacidae</taxon>
        <taxon>Oopsacas</taxon>
    </lineage>
</organism>
<dbReference type="GO" id="GO:0098609">
    <property type="term" value="P:cell-cell adhesion"/>
    <property type="evidence" value="ECO:0007669"/>
    <property type="project" value="TreeGrafter"/>
</dbReference>
<evidence type="ECO:0000256" key="3">
    <source>
        <dbReference type="ARBA" id="ARBA00022833"/>
    </source>
</evidence>
<dbReference type="InterPro" id="IPR047944">
    <property type="entry name" value="LIMS1/2-like_LIM1"/>
</dbReference>
<evidence type="ECO:0000259" key="6">
    <source>
        <dbReference type="PROSITE" id="PS50023"/>
    </source>
</evidence>
<protein>
    <submittedName>
        <fullName evidence="7">LIM and senescent cell antigen-like-containing domain protein 1</fullName>
    </submittedName>
</protein>
<keyword evidence="3 5" id="KW-0862">Zinc</keyword>
<dbReference type="Gene3D" id="2.10.110.10">
    <property type="entry name" value="Cysteine Rich Protein"/>
    <property type="match status" value="5"/>
</dbReference>
<dbReference type="GO" id="GO:0045216">
    <property type="term" value="P:cell-cell junction organization"/>
    <property type="evidence" value="ECO:0007669"/>
    <property type="project" value="TreeGrafter"/>
</dbReference>
<dbReference type="GO" id="GO:0046872">
    <property type="term" value="F:metal ion binding"/>
    <property type="evidence" value="ECO:0007669"/>
    <property type="project" value="UniProtKB-KW"/>
</dbReference>
<dbReference type="EMBL" id="JAKMXF010000022">
    <property type="protein sequence ID" value="KAI6660907.1"/>
    <property type="molecule type" value="Genomic_DNA"/>
</dbReference>
<evidence type="ECO:0000256" key="5">
    <source>
        <dbReference type="PROSITE-ProRule" id="PRU00125"/>
    </source>
</evidence>
<dbReference type="GO" id="GO:1900026">
    <property type="term" value="P:positive regulation of substrate adhesion-dependent cell spreading"/>
    <property type="evidence" value="ECO:0007669"/>
    <property type="project" value="TreeGrafter"/>
</dbReference>
<dbReference type="SMART" id="SM00132">
    <property type="entry name" value="LIM"/>
    <property type="match status" value="5"/>
</dbReference>
<dbReference type="PANTHER" id="PTHR24210">
    <property type="entry name" value="LIM DOMAIN-CONTAINING PROTEIN"/>
    <property type="match status" value="1"/>
</dbReference>
<keyword evidence="2" id="KW-0677">Repeat</keyword>
<dbReference type="FunFam" id="2.10.110.10:FF:000009">
    <property type="entry name" value="Paxillin isoform 1"/>
    <property type="match status" value="1"/>
</dbReference>
<evidence type="ECO:0000256" key="1">
    <source>
        <dbReference type="ARBA" id="ARBA00022723"/>
    </source>
</evidence>
<dbReference type="SUPFAM" id="SSF57716">
    <property type="entry name" value="Glucocorticoid receptor-like (DNA-binding domain)"/>
    <property type="match status" value="6"/>
</dbReference>
<dbReference type="GO" id="GO:0005925">
    <property type="term" value="C:focal adhesion"/>
    <property type="evidence" value="ECO:0007669"/>
    <property type="project" value="TreeGrafter"/>
</dbReference>
<comment type="caution">
    <text evidence="7">The sequence shown here is derived from an EMBL/GenBank/DDBJ whole genome shotgun (WGS) entry which is preliminary data.</text>
</comment>
<keyword evidence="1 5" id="KW-0479">Metal-binding</keyword>
<dbReference type="PROSITE" id="PS00478">
    <property type="entry name" value="LIM_DOMAIN_1"/>
    <property type="match status" value="3"/>
</dbReference>
<evidence type="ECO:0000256" key="2">
    <source>
        <dbReference type="ARBA" id="ARBA00022737"/>
    </source>
</evidence>
<feature type="domain" description="LIM zinc-binding" evidence="6">
    <location>
        <begin position="8"/>
        <end position="69"/>
    </location>
</feature>
<dbReference type="PANTHER" id="PTHR24210:SF0">
    <property type="entry name" value="LIM DOMAIN-CONTAINING PROTEIN"/>
    <property type="match status" value="1"/>
</dbReference>
<proteinExistence type="predicted"/>
<feature type="domain" description="LIM zinc-binding" evidence="6">
    <location>
        <begin position="70"/>
        <end position="128"/>
    </location>
</feature>
<dbReference type="FunFam" id="2.10.110.10:FF:000017">
    <property type="entry name" value="Lim and senescent cell antigen-like-containing"/>
    <property type="match status" value="1"/>
</dbReference>
<dbReference type="Proteomes" id="UP001165289">
    <property type="component" value="Unassembled WGS sequence"/>
</dbReference>
<dbReference type="InterPro" id="IPR001781">
    <property type="entry name" value="Znf_LIM"/>
</dbReference>
<accession>A0AAV7KHT1</accession>
<evidence type="ECO:0000256" key="4">
    <source>
        <dbReference type="ARBA" id="ARBA00023038"/>
    </source>
</evidence>
<dbReference type="CDD" id="cd09331">
    <property type="entry name" value="LIM1_PINCH"/>
    <property type="match status" value="1"/>
</dbReference>
<dbReference type="GO" id="GO:0005737">
    <property type="term" value="C:cytoplasm"/>
    <property type="evidence" value="ECO:0007669"/>
    <property type="project" value="TreeGrafter"/>
</dbReference>
<dbReference type="AlphaFoldDB" id="A0AAV7KHT1"/>
<dbReference type="GO" id="GO:0005911">
    <property type="term" value="C:cell-cell junction"/>
    <property type="evidence" value="ECO:0007669"/>
    <property type="project" value="TreeGrafter"/>
</dbReference>
<gene>
    <name evidence="7" type="ORF">LOD99_13631</name>
</gene>
<feature type="domain" description="LIM zinc-binding" evidence="6">
    <location>
        <begin position="189"/>
        <end position="248"/>
    </location>
</feature>
<dbReference type="InterPro" id="IPR017351">
    <property type="entry name" value="PINCH-1-4-like"/>
</dbReference>
<evidence type="ECO:0000313" key="8">
    <source>
        <dbReference type="Proteomes" id="UP001165289"/>
    </source>
</evidence>
<sequence length="323" mass="37774">MSIITDTARCSLCKEMFQASEKLINSGGEVWHEKCFVCVQCFQPFPDGLFYESDGRKYCEHDFQMLFSPVCHKCNKFISGRVIRAIGHPWHPDCFRCVWCDQSLADVGFVKFQGQPLCKACNTLVKQSGKHLCQICFKPIEDEPLFHMNMVVHPHHFNCFKCKKPLETMSKLHCGELVCIRCYDKMEASICVACRRPIEGRIVHANAQTWHPEHFVCAYCEKPFEGQKHYEKKGLAYCEPHYNQLYGEICFYCNNHVIKDVVNVLCKSWCVGHFRCTACDVLLALKGNSKFIFYDNRPLCRKCYDRLPQEFRRRLKRMDELKK</sequence>
<dbReference type="GO" id="GO:2001046">
    <property type="term" value="P:positive regulation of integrin-mediated signaling pathway"/>
    <property type="evidence" value="ECO:0007669"/>
    <property type="project" value="TreeGrafter"/>
</dbReference>
<dbReference type="PROSITE" id="PS50023">
    <property type="entry name" value="LIM_DOMAIN_2"/>
    <property type="match status" value="3"/>
</dbReference>
<keyword evidence="8" id="KW-1185">Reference proteome</keyword>
<dbReference type="CDD" id="cd09334">
    <property type="entry name" value="LIM4_PINCH"/>
    <property type="match status" value="1"/>
</dbReference>
<evidence type="ECO:0000313" key="7">
    <source>
        <dbReference type="EMBL" id="KAI6660907.1"/>
    </source>
</evidence>
<name>A0AAV7KHT1_9METZ</name>
<keyword evidence="4 5" id="KW-0440">LIM domain</keyword>
<reference evidence="7 8" key="1">
    <citation type="journal article" date="2023" name="BMC Biol.">
        <title>The compact genome of the sponge Oopsacas minuta (Hexactinellida) is lacking key metazoan core genes.</title>
        <authorList>
            <person name="Santini S."/>
            <person name="Schenkelaars Q."/>
            <person name="Jourda C."/>
            <person name="Duchesne M."/>
            <person name="Belahbib H."/>
            <person name="Rocher C."/>
            <person name="Selva M."/>
            <person name="Riesgo A."/>
            <person name="Vervoort M."/>
            <person name="Leys S.P."/>
            <person name="Kodjabachian L."/>
            <person name="Le Bivic A."/>
            <person name="Borchiellini C."/>
            <person name="Claverie J.M."/>
            <person name="Renard E."/>
        </authorList>
    </citation>
    <scope>NUCLEOTIDE SEQUENCE [LARGE SCALE GENOMIC DNA]</scope>
    <source>
        <strain evidence="7">SPO-2</strain>
    </source>
</reference>